<keyword evidence="2" id="KW-1185">Reference proteome</keyword>
<protein>
    <submittedName>
        <fullName evidence="1">DUF1697 domain-containing protein</fullName>
    </submittedName>
</protein>
<evidence type="ECO:0000313" key="2">
    <source>
        <dbReference type="Proteomes" id="UP001597467"/>
    </source>
</evidence>
<comment type="caution">
    <text evidence="1">The sequence shown here is derived from an EMBL/GenBank/DDBJ whole genome shotgun (WGS) entry which is preliminary data.</text>
</comment>
<proteinExistence type="predicted"/>
<dbReference type="RefSeq" id="WP_379905142.1">
    <property type="nucleotide sequence ID" value="NZ_JBHULM010000011.1"/>
</dbReference>
<dbReference type="Gene3D" id="3.30.70.1260">
    <property type="entry name" value="bacterial protein sp0830 like"/>
    <property type="match status" value="1"/>
</dbReference>
<dbReference type="PANTHER" id="PTHR36439:SF1">
    <property type="entry name" value="DUF1697 DOMAIN-CONTAINING PROTEIN"/>
    <property type="match status" value="1"/>
</dbReference>
<dbReference type="SUPFAM" id="SSF160379">
    <property type="entry name" value="SP0830-like"/>
    <property type="match status" value="1"/>
</dbReference>
<organism evidence="1 2">
    <name type="scientific">Lacinutrix gracilariae</name>
    <dbReference type="NCBI Taxonomy" id="1747198"/>
    <lineage>
        <taxon>Bacteria</taxon>
        <taxon>Pseudomonadati</taxon>
        <taxon>Bacteroidota</taxon>
        <taxon>Flavobacteriia</taxon>
        <taxon>Flavobacteriales</taxon>
        <taxon>Flavobacteriaceae</taxon>
        <taxon>Lacinutrix</taxon>
    </lineage>
</organism>
<dbReference type="Pfam" id="PF08002">
    <property type="entry name" value="DUF1697"/>
    <property type="match status" value="1"/>
</dbReference>
<dbReference type="EMBL" id="JBHULM010000011">
    <property type="protein sequence ID" value="MFD2543347.1"/>
    <property type="molecule type" value="Genomic_DNA"/>
</dbReference>
<dbReference type="InterPro" id="IPR012545">
    <property type="entry name" value="DUF1697"/>
</dbReference>
<dbReference type="Gene3D" id="3.30.70.1280">
    <property type="entry name" value="SP0830-like domains"/>
    <property type="match status" value="1"/>
</dbReference>
<dbReference type="Proteomes" id="UP001597467">
    <property type="component" value="Unassembled WGS sequence"/>
</dbReference>
<accession>A0ABW5K3D5</accession>
<evidence type="ECO:0000313" key="1">
    <source>
        <dbReference type="EMBL" id="MFD2543347.1"/>
    </source>
</evidence>
<dbReference type="PIRSF" id="PIRSF008502">
    <property type="entry name" value="UCP008502"/>
    <property type="match status" value="1"/>
</dbReference>
<reference evidence="2" key="1">
    <citation type="journal article" date="2019" name="Int. J. Syst. Evol. Microbiol.">
        <title>The Global Catalogue of Microorganisms (GCM) 10K type strain sequencing project: providing services to taxonomists for standard genome sequencing and annotation.</title>
        <authorList>
            <consortium name="The Broad Institute Genomics Platform"/>
            <consortium name="The Broad Institute Genome Sequencing Center for Infectious Disease"/>
            <person name="Wu L."/>
            <person name="Ma J."/>
        </authorList>
    </citation>
    <scope>NUCLEOTIDE SEQUENCE [LARGE SCALE GENOMIC DNA]</scope>
    <source>
        <strain evidence="2">KCTC 42808</strain>
    </source>
</reference>
<dbReference type="PANTHER" id="PTHR36439">
    <property type="entry name" value="BLL4334 PROTEIN"/>
    <property type="match status" value="1"/>
</dbReference>
<gene>
    <name evidence="1" type="ORF">ACFSSB_13525</name>
</gene>
<name>A0ABW5K3D5_9FLAO</name>
<sequence>MYTYVALLRGINVGGHKKVPMATLRERLTKAGFKNVQTYIQSGNVVLQSSEKNTKTIEAIIGKTILSYFQFEVAVLVKTKQELDTIFKDCPFENEKKEASYFLLLQETPDKDLVALASKKEYKNEEYKIINNCIYFYNEAGYGKSKFNANYFERALKTPATARNYRTMKKLIDLIT</sequence>